<evidence type="ECO:0000313" key="1">
    <source>
        <dbReference type="EMBL" id="TNN75853.1"/>
    </source>
</evidence>
<evidence type="ECO:0000313" key="2">
    <source>
        <dbReference type="Proteomes" id="UP000314294"/>
    </source>
</evidence>
<dbReference type="GO" id="GO:0005925">
    <property type="term" value="C:focal adhesion"/>
    <property type="evidence" value="ECO:0007669"/>
    <property type="project" value="TreeGrafter"/>
</dbReference>
<protein>
    <submittedName>
        <fullName evidence="1">Tensin-3</fullName>
    </submittedName>
</protein>
<dbReference type="InterPro" id="IPR051484">
    <property type="entry name" value="Tensin_PTEN_phosphatase"/>
</dbReference>
<comment type="caution">
    <text evidence="1">The sequence shown here is derived from an EMBL/GenBank/DDBJ whole genome shotgun (WGS) entry which is preliminary data.</text>
</comment>
<organism evidence="1 2">
    <name type="scientific">Liparis tanakae</name>
    <name type="common">Tanaka's snailfish</name>
    <dbReference type="NCBI Taxonomy" id="230148"/>
    <lineage>
        <taxon>Eukaryota</taxon>
        <taxon>Metazoa</taxon>
        <taxon>Chordata</taxon>
        <taxon>Craniata</taxon>
        <taxon>Vertebrata</taxon>
        <taxon>Euteleostomi</taxon>
        <taxon>Actinopterygii</taxon>
        <taxon>Neopterygii</taxon>
        <taxon>Teleostei</taxon>
        <taxon>Neoteleostei</taxon>
        <taxon>Acanthomorphata</taxon>
        <taxon>Eupercaria</taxon>
        <taxon>Perciformes</taxon>
        <taxon>Cottioidei</taxon>
        <taxon>Cottales</taxon>
        <taxon>Liparidae</taxon>
        <taxon>Liparis</taxon>
    </lineage>
</organism>
<dbReference type="PANTHER" id="PTHR45734:SF5">
    <property type="entry name" value="TENSIN-3"/>
    <property type="match status" value="1"/>
</dbReference>
<dbReference type="PANTHER" id="PTHR45734">
    <property type="entry name" value="TENSIN"/>
    <property type="match status" value="1"/>
</dbReference>
<dbReference type="OrthoDB" id="6273691at2759"/>
<dbReference type="AlphaFoldDB" id="A0A4Z2IFH4"/>
<keyword evidence="2" id="KW-1185">Reference proteome</keyword>
<name>A0A4Z2IFH4_9TELE</name>
<proteinExistence type="predicted"/>
<gene>
    <name evidence="1" type="primary">TNS3_3</name>
    <name evidence="1" type="ORF">EYF80_014000</name>
</gene>
<accession>A0A4Z2IFH4</accession>
<reference evidence="1 2" key="1">
    <citation type="submission" date="2019-03" db="EMBL/GenBank/DDBJ databases">
        <title>First draft genome of Liparis tanakae, snailfish: a comprehensive survey of snailfish specific genes.</title>
        <authorList>
            <person name="Kim W."/>
            <person name="Song I."/>
            <person name="Jeong J.-H."/>
            <person name="Kim D."/>
            <person name="Kim S."/>
            <person name="Ryu S."/>
            <person name="Song J.Y."/>
            <person name="Lee S.K."/>
        </authorList>
    </citation>
    <scope>NUCLEOTIDE SEQUENCE [LARGE SCALE GENOMIC DNA]</scope>
    <source>
        <tissue evidence="1">Muscle</tissue>
    </source>
</reference>
<dbReference type="Proteomes" id="UP000314294">
    <property type="component" value="Unassembled WGS sequence"/>
</dbReference>
<dbReference type="EMBL" id="SRLO01000099">
    <property type="protein sequence ID" value="TNN75853.1"/>
    <property type="molecule type" value="Genomic_DNA"/>
</dbReference>
<sequence>MQRTPGRGVLLLRPLSRSPLHTAVTVYVPVRGEGGEGGKANALDRFAMRKYYDDKVSALMTPSQKRYVWILNSLLSGSMKINASPLFLHCVVLHGIPNFDAAGG</sequence>